<comment type="caution">
    <text evidence="3">The sequence shown here is derived from an EMBL/GenBank/DDBJ whole genome shotgun (WGS) entry which is preliminary data.</text>
</comment>
<dbReference type="Pfam" id="PF05699">
    <property type="entry name" value="Dimer_Tnp_hAT"/>
    <property type="match status" value="1"/>
</dbReference>
<gene>
    <name evidence="3" type="primary">RE1_1432</name>
    <name evidence="3" type="ORF">CK203_078064</name>
</gene>
<evidence type="ECO:0000259" key="2">
    <source>
        <dbReference type="Pfam" id="PF07727"/>
    </source>
</evidence>
<accession>A0A438DH47</accession>
<evidence type="ECO:0000259" key="1">
    <source>
        <dbReference type="Pfam" id="PF05699"/>
    </source>
</evidence>
<dbReference type="InterPro" id="IPR008906">
    <property type="entry name" value="HATC_C_dom"/>
</dbReference>
<dbReference type="PANTHER" id="PTHR11439">
    <property type="entry name" value="GAG-POL-RELATED RETROTRANSPOSON"/>
    <property type="match status" value="1"/>
</dbReference>
<reference evidence="3 4" key="1">
    <citation type="journal article" date="2018" name="PLoS Genet.">
        <title>Population sequencing reveals clonal diversity and ancestral inbreeding in the grapevine cultivar Chardonnay.</title>
        <authorList>
            <person name="Roach M.J."/>
            <person name="Johnson D.L."/>
            <person name="Bohlmann J."/>
            <person name="van Vuuren H.J."/>
            <person name="Jones S.J."/>
            <person name="Pretorius I.S."/>
            <person name="Schmidt S.A."/>
            <person name="Borneman A.R."/>
        </authorList>
    </citation>
    <scope>NUCLEOTIDE SEQUENCE [LARGE SCALE GENOMIC DNA]</scope>
    <source>
        <strain evidence="4">cv. Chardonnay</strain>
        <tissue evidence="3">Leaf</tissue>
    </source>
</reference>
<protein>
    <submittedName>
        <fullName evidence="3">Retrovirus-related Pol polyprotein from transposon RE1</fullName>
    </submittedName>
</protein>
<dbReference type="InterPro" id="IPR013103">
    <property type="entry name" value="RVT_2"/>
</dbReference>
<dbReference type="Pfam" id="PF07727">
    <property type="entry name" value="RVT_2"/>
    <property type="match status" value="1"/>
</dbReference>
<dbReference type="InterPro" id="IPR012337">
    <property type="entry name" value="RNaseH-like_sf"/>
</dbReference>
<dbReference type="CDD" id="cd09272">
    <property type="entry name" value="RNase_HI_RT_Ty1"/>
    <property type="match status" value="1"/>
</dbReference>
<dbReference type="GO" id="GO:0046983">
    <property type="term" value="F:protein dimerization activity"/>
    <property type="evidence" value="ECO:0007669"/>
    <property type="project" value="InterPro"/>
</dbReference>
<proteinExistence type="predicted"/>
<dbReference type="SUPFAM" id="SSF56672">
    <property type="entry name" value="DNA/RNA polymerases"/>
    <property type="match status" value="1"/>
</dbReference>
<dbReference type="Proteomes" id="UP000288805">
    <property type="component" value="Unassembled WGS sequence"/>
</dbReference>
<dbReference type="EMBL" id="QGNW01001623">
    <property type="protein sequence ID" value="RVW34804.1"/>
    <property type="molecule type" value="Genomic_DNA"/>
</dbReference>
<feature type="domain" description="Reverse transcriptase Ty1/copia-type" evidence="2">
    <location>
        <begin position="246"/>
        <end position="351"/>
    </location>
</feature>
<feature type="domain" description="HAT C-terminal dimerisation" evidence="1">
    <location>
        <begin position="128"/>
        <end position="194"/>
    </location>
</feature>
<organism evidence="3 4">
    <name type="scientific">Vitis vinifera</name>
    <name type="common">Grape</name>
    <dbReference type="NCBI Taxonomy" id="29760"/>
    <lineage>
        <taxon>Eukaryota</taxon>
        <taxon>Viridiplantae</taxon>
        <taxon>Streptophyta</taxon>
        <taxon>Embryophyta</taxon>
        <taxon>Tracheophyta</taxon>
        <taxon>Spermatophyta</taxon>
        <taxon>Magnoliopsida</taxon>
        <taxon>eudicotyledons</taxon>
        <taxon>Gunneridae</taxon>
        <taxon>Pentapetalae</taxon>
        <taxon>rosids</taxon>
        <taxon>Vitales</taxon>
        <taxon>Vitaceae</taxon>
        <taxon>Viteae</taxon>
        <taxon>Vitis</taxon>
    </lineage>
</organism>
<dbReference type="PANTHER" id="PTHR11439:SF467">
    <property type="entry name" value="INTEGRASE CATALYTIC DOMAIN-CONTAINING PROTEIN"/>
    <property type="match status" value="1"/>
</dbReference>
<sequence>MRLLRIVDCDERPSIGYVYEGMYRVCLGIKKLFNYNKRLYKPFAEIIKQRWDQQLKKNIHSTAYRLNPCFQYDQENFCNKPNVIGGVMDVIDQKVLKGKLETMNEMKLFRDRLGSFGRELAYSTREVLQPDEWWRLHGYNAPHLQKLAILILSQTVSSSGCERNWSVFERIHTKGRNRLEHQRLNDLVYVHYNLRLKNRFYNKKRIYDPIDYACIDETDFWVVDEDQPAELDVEELENLLYEEGSTMRKYGYHQSNSDHTLFLKHRQSKVTTLIVYVDDMIITGDDAEEISKLQELLSTEFEMNNLGELKYFLGIEVARSKNGMFLSQHKYVLDLLTEVRLLECKPMDTLIVQNHRLGEYSDQVSTDKVRYQRLVGKLIYLSHTRLDIAYAVSVVSQFMHNPSEDHMGVVIRILRYLKSSPGKGLMFSENVHLNIEGYTNADWAGNILDRNSTSGYFTFMGGNLVTWRSKKQKVVALSSVEVEF</sequence>
<dbReference type="InterPro" id="IPR043502">
    <property type="entry name" value="DNA/RNA_pol_sf"/>
</dbReference>
<dbReference type="AlphaFoldDB" id="A0A438DH47"/>
<evidence type="ECO:0000313" key="4">
    <source>
        <dbReference type="Proteomes" id="UP000288805"/>
    </source>
</evidence>
<dbReference type="SUPFAM" id="SSF53098">
    <property type="entry name" value="Ribonuclease H-like"/>
    <property type="match status" value="1"/>
</dbReference>
<evidence type="ECO:0000313" key="3">
    <source>
        <dbReference type="EMBL" id="RVW34804.1"/>
    </source>
</evidence>
<name>A0A438DH47_VITVI</name>